<evidence type="ECO:0000256" key="1">
    <source>
        <dbReference type="SAM" id="Phobius"/>
    </source>
</evidence>
<organism evidence="2 3">
    <name type="scientific">Parabacteroides distasonis</name>
    <dbReference type="NCBI Taxonomy" id="823"/>
    <lineage>
        <taxon>Bacteria</taxon>
        <taxon>Pseudomonadati</taxon>
        <taxon>Bacteroidota</taxon>
        <taxon>Bacteroidia</taxon>
        <taxon>Bacteroidales</taxon>
        <taxon>Tannerellaceae</taxon>
        <taxon>Parabacteroides</taxon>
    </lineage>
</organism>
<accession>A0A4S2EV08</accession>
<gene>
    <name evidence="2" type="ORF">E5342_08340</name>
</gene>
<name>A0A4S2EV08_PARDI</name>
<keyword evidence="1" id="KW-1133">Transmembrane helix</keyword>
<evidence type="ECO:0000313" key="2">
    <source>
        <dbReference type="EMBL" id="TGY58291.1"/>
    </source>
</evidence>
<dbReference type="EMBL" id="SRYM01000018">
    <property type="protein sequence ID" value="TGY58291.1"/>
    <property type="molecule type" value="Genomic_DNA"/>
</dbReference>
<protein>
    <submittedName>
        <fullName evidence="2">YtxH domain-containing protein</fullName>
    </submittedName>
</protein>
<proteinExistence type="predicted"/>
<dbReference type="Proteomes" id="UP000310032">
    <property type="component" value="Unassembled WGS sequence"/>
</dbReference>
<evidence type="ECO:0000313" key="3">
    <source>
        <dbReference type="Proteomes" id="UP000310032"/>
    </source>
</evidence>
<feature type="transmembrane region" description="Helical" evidence="1">
    <location>
        <begin position="6"/>
        <end position="25"/>
    </location>
</feature>
<dbReference type="Pfam" id="PF12732">
    <property type="entry name" value="YtxH"/>
    <property type="match status" value="1"/>
</dbReference>
<dbReference type="RefSeq" id="WP_135959183.1">
    <property type="nucleotide sequence ID" value="NZ_SRYM01000018.1"/>
</dbReference>
<reference evidence="2 3" key="1">
    <citation type="submission" date="2019-04" db="EMBL/GenBank/DDBJ databases">
        <title>Microbes associate with the intestines of laboratory mice.</title>
        <authorList>
            <person name="Navarre W."/>
            <person name="Wong E."/>
            <person name="Huang K."/>
            <person name="Tropini C."/>
            <person name="Ng K."/>
            <person name="Yu B."/>
        </authorList>
    </citation>
    <scope>NUCLEOTIDE SEQUENCE [LARGE SCALE GENOMIC DNA]</scope>
    <source>
        <strain evidence="2 3">NM39_I3</strain>
    </source>
</reference>
<dbReference type="AlphaFoldDB" id="A0A4S2EV08"/>
<keyword evidence="1" id="KW-0812">Transmembrane</keyword>
<dbReference type="Gene3D" id="1.20.120.20">
    <property type="entry name" value="Apolipoprotein"/>
    <property type="match status" value="1"/>
</dbReference>
<comment type="caution">
    <text evidence="2">The sequence shown here is derived from an EMBL/GenBank/DDBJ whole genome shotgun (WGS) entry which is preliminary data.</text>
</comment>
<keyword evidence="1" id="KW-0472">Membrane</keyword>
<sequence>METNCSKFWLGLGLGSIIGVVAYRFSRSSKGKALKEKTNQVFHQIGDKAENMIDSAKNKMANTGTKVADKVADEAFNIAEKTDDIKNKVHSYANNIKKMID</sequence>
<dbReference type="InterPro" id="IPR024623">
    <property type="entry name" value="YtxH"/>
</dbReference>